<gene>
    <name evidence="1" type="ORF">AELL_1151</name>
    <name evidence="2" type="ORF">CP962_07375</name>
</gene>
<dbReference type="RefSeq" id="WP_118917029.1">
    <property type="nucleotide sequence ID" value="NZ_CP032097.1"/>
</dbReference>
<dbReference type="Proteomes" id="UP000262582">
    <property type="component" value="Chromosome"/>
</dbReference>
<evidence type="ECO:0000313" key="3">
    <source>
        <dbReference type="Proteomes" id="UP000262582"/>
    </source>
</evidence>
<dbReference type="OrthoDB" id="5346654at2"/>
<dbReference type="Proteomes" id="UP000290588">
    <property type="component" value="Unassembled WGS sequence"/>
</dbReference>
<name>A0A347U7J3_9BACT</name>
<reference evidence="2 4" key="1">
    <citation type="submission" date="2017-09" db="EMBL/GenBank/DDBJ databases">
        <title>Genomics of the genus Arcobacter.</title>
        <authorList>
            <person name="Perez-Cataluna A."/>
            <person name="Figueras M.J."/>
            <person name="Salas-Masso N."/>
        </authorList>
    </citation>
    <scope>NUCLEOTIDE SEQUENCE [LARGE SCALE GENOMIC DNA]</scope>
    <source>
        <strain evidence="2 4">CECT 7837</strain>
    </source>
</reference>
<dbReference type="EMBL" id="NXIG01000006">
    <property type="protein sequence ID" value="RXI30581.1"/>
    <property type="molecule type" value="Genomic_DNA"/>
</dbReference>
<evidence type="ECO:0000313" key="1">
    <source>
        <dbReference type="EMBL" id="AXX94821.1"/>
    </source>
</evidence>
<evidence type="ECO:0000313" key="4">
    <source>
        <dbReference type="Proteomes" id="UP000290588"/>
    </source>
</evidence>
<dbReference type="AlphaFoldDB" id="A0A347U7J3"/>
<organism evidence="2 4">
    <name type="scientific">Arcobacter ellisii</name>
    <dbReference type="NCBI Taxonomy" id="913109"/>
    <lineage>
        <taxon>Bacteria</taxon>
        <taxon>Pseudomonadati</taxon>
        <taxon>Campylobacterota</taxon>
        <taxon>Epsilonproteobacteria</taxon>
        <taxon>Campylobacterales</taxon>
        <taxon>Arcobacteraceae</taxon>
        <taxon>Arcobacter</taxon>
    </lineage>
</organism>
<dbReference type="EMBL" id="CP032097">
    <property type="protein sequence ID" value="AXX94821.1"/>
    <property type="molecule type" value="Genomic_DNA"/>
</dbReference>
<keyword evidence="3" id="KW-1185">Reference proteome</keyword>
<protein>
    <submittedName>
        <fullName evidence="2">Uncharacterized protein</fullName>
    </submittedName>
</protein>
<dbReference type="KEGG" id="aell:AELL_1151"/>
<evidence type="ECO:0000313" key="2">
    <source>
        <dbReference type="EMBL" id="RXI30581.1"/>
    </source>
</evidence>
<accession>A0A347U7J3</accession>
<proteinExistence type="predicted"/>
<sequence>MNKIEELEKLLRTDVLVEVNEEIKALDKLISKNKDNEDYKIELDYMLDVKKFYDEVLLHIERNQLSLEDAVNILQDLEDMRAEDDEV</sequence>
<reference evidence="1 3" key="2">
    <citation type="submission" date="2018-08" db="EMBL/GenBank/DDBJ databases">
        <title>Complete genome of the Arcobacter ellisii type strain LMG 26155.</title>
        <authorList>
            <person name="Miller W.G."/>
            <person name="Yee E."/>
            <person name="Bono J.L."/>
        </authorList>
    </citation>
    <scope>NUCLEOTIDE SEQUENCE [LARGE SCALE GENOMIC DNA]</scope>
    <source>
        <strain evidence="1 3">LMG 26155</strain>
    </source>
</reference>